<reference evidence="3" key="1">
    <citation type="submission" date="2021-06" db="EMBL/GenBank/DDBJ databases">
        <authorList>
            <person name="Kallberg Y."/>
            <person name="Tangrot J."/>
            <person name="Rosling A."/>
        </authorList>
    </citation>
    <scope>NUCLEOTIDE SEQUENCE</scope>
    <source>
        <strain evidence="3">FL966</strain>
    </source>
</reference>
<dbReference type="PANTHER" id="PTHR47718">
    <property type="entry name" value="OS01G0519700 PROTEIN"/>
    <property type="match status" value="1"/>
</dbReference>
<dbReference type="EMBL" id="CAJVQA010088406">
    <property type="protein sequence ID" value="CAG8839844.1"/>
    <property type="molecule type" value="Genomic_DNA"/>
</dbReference>
<dbReference type="InterPro" id="IPR018289">
    <property type="entry name" value="MULE_transposase_dom"/>
</dbReference>
<organism evidence="3 4">
    <name type="scientific">Cetraspora pellucida</name>
    <dbReference type="NCBI Taxonomy" id="1433469"/>
    <lineage>
        <taxon>Eukaryota</taxon>
        <taxon>Fungi</taxon>
        <taxon>Fungi incertae sedis</taxon>
        <taxon>Mucoromycota</taxon>
        <taxon>Glomeromycotina</taxon>
        <taxon>Glomeromycetes</taxon>
        <taxon>Diversisporales</taxon>
        <taxon>Gigasporaceae</taxon>
        <taxon>Cetraspora</taxon>
    </lineage>
</organism>
<dbReference type="AlphaFoldDB" id="A0A9N9PJD5"/>
<feature type="transmembrane region" description="Helical" evidence="1">
    <location>
        <begin position="41"/>
        <end position="61"/>
    </location>
</feature>
<protein>
    <submittedName>
        <fullName evidence="3">7545_t:CDS:1</fullName>
    </submittedName>
</protein>
<keyword evidence="4" id="KW-1185">Reference proteome</keyword>
<gene>
    <name evidence="3" type="ORF">CPELLU_LOCUS21929</name>
</gene>
<proteinExistence type="predicted"/>
<feature type="non-terminal residue" evidence="3">
    <location>
        <position position="102"/>
    </location>
</feature>
<evidence type="ECO:0000313" key="3">
    <source>
        <dbReference type="EMBL" id="CAG8839844.1"/>
    </source>
</evidence>
<feature type="domain" description="MULE transposase" evidence="2">
    <location>
        <begin position="25"/>
        <end position="102"/>
    </location>
</feature>
<accession>A0A9N9PJD5</accession>
<feature type="non-terminal residue" evidence="3">
    <location>
        <position position="1"/>
    </location>
</feature>
<dbReference type="Proteomes" id="UP000789759">
    <property type="component" value="Unassembled WGS sequence"/>
</dbReference>
<evidence type="ECO:0000259" key="2">
    <source>
        <dbReference type="Pfam" id="PF10551"/>
    </source>
</evidence>
<name>A0A9N9PJD5_9GLOM</name>
<keyword evidence="1" id="KW-1133">Transmembrane helix</keyword>
<keyword evidence="1" id="KW-0472">Membrane</keyword>
<comment type="caution">
    <text evidence="3">The sequence shown here is derived from an EMBL/GenBank/DDBJ whole genome shotgun (WGS) entry which is preliminary data.</text>
</comment>
<dbReference type="Pfam" id="PF10551">
    <property type="entry name" value="MULE"/>
    <property type="match status" value="1"/>
</dbReference>
<sequence length="102" mass="11726">NNNRLYCLFFTTHSAVAKFKQYPKVLLMNATYKTNHFGMPFLLISGIDAMGITFLIASRLLTNETIPSYCWIFQQLKQLIGDTTFYNIQTLLTDRKHALISA</sequence>
<dbReference type="PANTHER" id="PTHR47718:SF3">
    <property type="entry name" value="PROTEIN FAR1-RELATED SEQUENCE 5-LIKE"/>
    <property type="match status" value="1"/>
</dbReference>
<evidence type="ECO:0000313" key="4">
    <source>
        <dbReference type="Proteomes" id="UP000789759"/>
    </source>
</evidence>
<dbReference type="OrthoDB" id="2402896at2759"/>
<evidence type="ECO:0000256" key="1">
    <source>
        <dbReference type="SAM" id="Phobius"/>
    </source>
</evidence>
<keyword evidence="1" id="KW-0812">Transmembrane</keyword>